<evidence type="ECO:0000313" key="3">
    <source>
        <dbReference type="Proteomes" id="UP000000939"/>
    </source>
</evidence>
<dbReference type="OrthoDB" id="5365198at2"/>
<dbReference type="AlphaFoldDB" id="D5UZJ6"/>
<dbReference type="Pfam" id="PF03929">
    <property type="entry name" value="PepSY_TM"/>
    <property type="match status" value="1"/>
</dbReference>
<feature type="transmembrane region" description="Helical" evidence="1">
    <location>
        <begin position="426"/>
        <end position="445"/>
    </location>
</feature>
<keyword evidence="1" id="KW-1133">Transmembrane helix</keyword>
<keyword evidence="1" id="KW-0812">Transmembrane</keyword>
<dbReference type="STRING" id="572480.Arnit_0568"/>
<feature type="transmembrane region" description="Helical" evidence="1">
    <location>
        <begin position="137"/>
        <end position="162"/>
    </location>
</feature>
<feature type="transmembrane region" description="Helical" evidence="1">
    <location>
        <begin position="347"/>
        <end position="367"/>
    </location>
</feature>
<accession>D5UZJ6</accession>
<evidence type="ECO:0000313" key="2">
    <source>
        <dbReference type="EMBL" id="ADG92233.1"/>
    </source>
</evidence>
<organism evidence="2 3">
    <name type="scientific">Arcobacter nitrofigilis (strain ATCC 33309 / DSM 7299 / CCUG 15893 / LMG 7604 / NCTC 12251 / CI)</name>
    <name type="common">Campylobacter nitrofigilis</name>
    <dbReference type="NCBI Taxonomy" id="572480"/>
    <lineage>
        <taxon>Bacteria</taxon>
        <taxon>Pseudomonadati</taxon>
        <taxon>Campylobacterota</taxon>
        <taxon>Epsilonproteobacteria</taxon>
        <taxon>Campylobacterales</taxon>
        <taxon>Arcobacteraceae</taxon>
        <taxon>Arcobacter</taxon>
    </lineage>
</organism>
<dbReference type="KEGG" id="ant:Arnit_0568"/>
<gene>
    <name evidence="2" type="ordered locus">Arnit_0568</name>
</gene>
<dbReference type="EMBL" id="CP001999">
    <property type="protein sequence ID" value="ADG92233.1"/>
    <property type="molecule type" value="Genomic_DNA"/>
</dbReference>
<dbReference type="PANTHER" id="PTHR34219">
    <property type="entry name" value="IRON-REGULATED INNER MEMBRANE PROTEIN-RELATED"/>
    <property type="match status" value="1"/>
</dbReference>
<name>D5UZJ6_ARCNC</name>
<dbReference type="Proteomes" id="UP000000939">
    <property type="component" value="Chromosome"/>
</dbReference>
<feature type="transmembrane region" description="Helical" evidence="1">
    <location>
        <begin position="183"/>
        <end position="207"/>
    </location>
</feature>
<feature type="transmembrane region" description="Helical" evidence="1">
    <location>
        <begin position="12"/>
        <end position="32"/>
    </location>
</feature>
<keyword evidence="1" id="KW-0472">Membrane</keyword>
<feature type="transmembrane region" description="Helical" evidence="1">
    <location>
        <begin position="452"/>
        <end position="473"/>
    </location>
</feature>
<evidence type="ECO:0000256" key="1">
    <source>
        <dbReference type="SAM" id="Phobius"/>
    </source>
</evidence>
<protein>
    <submittedName>
        <fullName evidence="2">Uncharacterized iron-regulated membrane protein</fullName>
    </submittedName>
</protein>
<proteinExistence type="predicted"/>
<feature type="transmembrane region" description="Helical" evidence="1">
    <location>
        <begin position="388"/>
        <end position="406"/>
    </location>
</feature>
<dbReference type="RefSeq" id="WP_013134378.1">
    <property type="nucleotide sequence ID" value="NC_014166.1"/>
</dbReference>
<reference evidence="2 3" key="1">
    <citation type="journal article" date="2010" name="Stand. Genomic Sci.">
        <title>Complete genome sequence of Arcobacter nitrofigilis type strain (CI).</title>
        <authorList>
            <person name="Pati A."/>
            <person name="Gronow S."/>
            <person name="Lapidus A."/>
            <person name="Copeland A."/>
            <person name="Glavina Del Rio T."/>
            <person name="Nolan M."/>
            <person name="Lucas S."/>
            <person name="Tice H."/>
            <person name="Cheng J.F."/>
            <person name="Han C."/>
            <person name="Chertkov O."/>
            <person name="Bruce D."/>
            <person name="Tapia R."/>
            <person name="Goodwin L."/>
            <person name="Pitluck S."/>
            <person name="Liolios K."/>
            <person name="Ivanova N."/>
            <person name="Mavromatis K."/>
            <person name="Chen A."/>
            <person name="Palaniappan K."/>
            <person name="Land M."/>
            <person name="Hauser L."/>
            <person name="Chang Y.J."/>
            <person name="Jeffries C.D."/>
            <person name="Detter J.C."/>
            <person name="Rohde M."/>
            <person name="Goker M."/>
            <person name="Bristow J."/>
            <person name="Eisen J.A."/>
            <person name="Markowitz V."/>
            <person name="Hugenholtz P."/>
            <person name="Klenk H.P."/>
            <person name="Kyrpides N.C."/>
        </authorList>
    </citation>
    <scope>NUCLEOTIDE SEQUENCE [LARGE SCALE GENOMIC DNA]</scope>
    <source>
        <strain evidence="3">ATCC 33309 / DSM 7299 / CCUG 15893 / LMG 7604 / NCTC 12251 / CI</strain>
    </source>
</reference>
<dbReference type="eggNOG" id="COG3182">
    <property type="taxonomic scope" value="Bacteria"/>
</dbReference>
<dbReference type="PANTHER" id="PTHR34219:SF3">
    <property type="entry name" value="BLL7967 PROTEIN"/>
    <property type="match status" value="1"/>
</dbReference>
<feature type="transmembrane region" description="Helical" evidence="1">
    <location>
        <begin position="485"/>
        <end position="504"/>
    </location>
</feature>
<dbReference type="HOGENOM" id="CLU_521701_0_0_7"/>
<sequence length="521" mass="60529">MNKRLFNIHKLIGINVLLFFFISIFFGILTIFRPYVSFWEDSQKHISNIEIQNINFEKCLKEIKKRKYIGEDGKVMRNDFIKLLLPAKEFKSTNLIQLSNRPNFYLNPNTCKKIKPKSFTISKFFEMIHYGRIFKSLIAQMIFGFAAVAVVFLSLSGIVLIIKNNYKNKKTKSVKGFFAKYHRLLLLYTLPLVFMFGLTGALFNLGIYSTPVMTNYLTHSKTSNLLTVDKNILLDRDLKLYPPSQKVKTLDINTLYKKAKESFSDISFYSIQIYNLDDVKARVKFIGYEPKTFFISSVYNESYVVLNGTNGEIISKKSASDGTFVEKTLDSVFYLHFVRTFSDIPRILFALICFIILFGITASLLLWMHRAKKDKFTYKVLEPLSYTVVLGSLLSCSLLFATTWMIPKQYMHFNLLNNLYNTQEVLFYISFILIFIYIKIVSSLYKASKYALFFSGILFIIASISHNLTSGFNIYKSYKLGLNEIFFTDLVLFCLGLLLIYFSYKLPIKYFIETPKNEHGK</sequence>
<dbReference type="InterPro" id="IPR005625">
    <property type="entry name" value="PepSY-ass_TM"/>
</dbReference>
<keyword evidence="3" id="KW-1185">Reference proteome</keyword>